<keyword evidence="4" id="KW-1185">Reference proteome</keyword>
<dbReference type="AlphaFoldDB" id="A0AAV3XBI7"/>
<dbReference type="EMBL" id="BLAY01000070">
    <property type="protein sequence ID" value="GET39649.1"/>
    <property type="molecule type" value="Genomic_DNA"/>
</dbReference>
<dbReference type="PANTHER" id="PTHR37302:SF1">
    <property type="entry name" value="PROTEIN DINB"/>
    <property type="match status" value="1"/>
</dbReference>
<organism evidence="3 4">
    <name type="scientific">Microseira wollei NIES-4236</name>
    <dbReference type="NCBI Taxonomy" id="2530354"/>
    <lineage>
        <taxon>Bacteria</taxon>
        <taxon>Bacillati</taxon>
        <taxon>Cyanobacteriota</taxon>
        <taxon>Cyanophyceae</taxon>
        <taxon>Oscillatoriophycideae</taxon>
        <taxon>Aerosakkonematales</taxon>
        <taxon>Aerosakkonemataceae</taxon>
        <taxon>Microseira</taxon>
    </lineage>
</organism>
<dbReference type="Proteomes" id="UP001050975">
    <property type="component" value="Unassembled WGS sequence"/>
</dbReference>
<proteinExistence type="inferred from homology"/>
<evidence type="ECO:0000313" key="3">
    <source>
        <dbReference type="EMBL" id="GET39649.1"/>
    </source>
</evidence>
<reference evidence="3" key="1">
    <citation type="submission" date="2019-10" db="EMBL/GenBank/DDBJ databases">
        <title>Draft genome sequece of Microseira wollei NIES-4236.</title>
        <authorList>
            <person name="Yamaguchi H."/>
            <person name="Suzuki S."/>
            <person name="Kawachi M."/>
        </authorList>
    </citation>
    <scope>NUCLEOTIDE SEQUENCE</scope>
    <source>
        <strain evidence="3">NIES-4236</strain>
    </source>
</reference>
<dbReference type="RefSeq" id="WP_226585119.1">
    <property type="nucleotide sequence ID" value="NZ_BLAY01000070.1"/>
</dbReference>
<dbReference type="InterPro" id="IPR034660">
    <property type="entry name" value="DinB/YfiT-like"/>
</dbReference>
<dbReference type="GO" id="GO:0046872">
    <property type="term" value="F:metal ion binding"/>
    <property type="evidence" value="ECO:0007669"/>
    <property type="project" value="UniProtKB-KW"/>
</dbReference>
<dbReference type="Gene3D" id="1.20.120.450">
    <property type="entry name" value="dinb family like domain"/>
    <property type="match status" value="1"/>
</dbReference>
<comment type="caution">
    <text evidence="3">The sequence shown here is derived from an EMBL/GenBank/DDBJ whole genome shotgun (WGS) entry which is preliminary data.</text>
</comment>
<evidence type="ECO:0000313" key="4">
    <source>
        <dbReference type="Proteomes" id="UP001050975"/>
    </source>
</evidence>
<protein>
    <recommendedName>
        <fullName evidence="5">Damage-inducible protein DinB</fullName>
    </recommendedName>
</protein>
<keyword evidence="2" id="KW-0479">Metal-binding</keyword>
<gene>
    <name evidence="3" type="ORF">MiSe_44200</name>
</gene>
<comment type="similarity">
    <text evidence="1">Belongs to the DinB family.</text>
</comment>
<evidence type="ECO:0000256" key="2">
    <source>
        <dbReference type="ARBA" id="ARBA00022723"/>
    </source>
</evidence>
<dbReference type="InterPro" id="IPR007837">
    <property type="entry name" value="DinB"/>
</dbReference>
<evidence type="ECO:0000256" key="1">
    <source>
        <dbReference type="ARBA" id="ARBA00008635"/>
    </source>
</evidence>
<accession>A0AAV3XBI7</accession>
<sequence>MAEYNQWMNQKLYAICAEIPEEKRQENLGAFFKSIHGTLNHIMSGRLPIIISRDTARSKLSVCPRYL</sequence>
<name>A0AAV3XBI7_9CYAN</name>
<evidence type="ECO:0008006" key="5">
    <source>
        <dbReference type="Google" id="ProtNLM"/>
    </source>
</evidence>
<dbReference type="Pfam" id="PF05163">
    <property type="entry name" value="DinB"/>
    <property type="match status" value="1"/>
</dbReference>
<dbReference type="SUPFAM" id="SSF109854">
    <property type="entry name" value="DinB/YfiT-like putative metalloenzymes"/>
    <property type="match status" value="1"/>
</dbReference>
<dbReference type="PANTHER" id="PTHR37302">
    <property type="entry name" value="SLR1116 PROTEIN"/>
    <property type="match status" value="1"/>
</dbReference>